<dbReference type="SUPFAM" id="SSF52540">
    <property type="entry name" value="P-loop containing nucleoside triphosphate hydrolases"/>
    <property type="match status" value="1"/>
</dbReference>
<dbReference type="InterPro" id="IPR011669">
    <property type="entry name" value="DgcN-like"/>
</dbReference>
<keyword evidence="4" id="KW-1185">Reference proteome</keyword>
<proteinExistence type="predicted"/>
<name>A0ABD6CSP2_9EURY</name>
<feature type="domain" description="D-glutamate N-acetyltransferase-like C-terminal" evidence="1">
    <location>
        <begin position="153"/>
        <end position="334"/>
    </location>
</feature>
<dbReference type="RefSeq" id="WP_379823027.1">
    <property type="nucleotide sequence ID" value="NZ_CP187154.1"/>
</dbReference>
<dbReference type="PANTHER" id="PTHR40690">
    <property type="entry name" value="GLL3100 PROTEIN"/>
    <property type="match status" value="1"/>
</dbReference>
<dbReference type="Proteomes" id="UP001597075">
    <property type="component" value="Unassembled WGS sequence"/>
</dbReference>
<dbReference type="Pfam" id="PF07755">
    <property type="entry name" value="DUF1611"/>
    <property type="match status" value="1"/>
</dbReference>
<dbReference type="Pfam" id="PF17396">
    <property type="entry name" value="DUF1611_N"/>
    <property type="match status" value="1"/>
</dbReference>
<evidence type="ECO:0000259" key="2">
    <source>
        <dbReference type="Pfam" id="PF17396"/>
    </source>
</evidence>
<evidence type="ECO:0000259" key="1">
    <source>
        <dbReference type="Pfam" id="PF07755"/>
    </source>
</evidence>
<gene>
    <name evidence="3" type="ORF">ACFSBJ_00020</name>
</gene>
<accession>A0ABD6CSP2</accession>
<dbReference type="Gene3D" id="3.40.50.300">
    <property type="entry name" value="P-loop containing nucleotide triphosphate hydrolases"/>
    <property type="match status" value="1"/>
</dbReference>
<dbReference type="AlphaFoldDB" id="A0ABD6CSP2"/>
<dbReference type="InterPro" id="IPR027417">
    <property type="entry name" value="P-loop_NTPase"/>
</dbReference>
<reference evidence="3 4" key="1">
    <citation type="journal article" date="2019" name="Int. J. Syst. Evol. Microbiol.">
        <title>The Global Catalogue of Microorganisms (GCM) 10K type strain sequencing project: providing services to taxonomists for standard genome sequencing and annotation.</title>
        <authorList>
            <consortium name="The Broad Institute Genomics Platform"/>
            <consortium name="The Broad Institute Genome Sequencing Center for Infectious Disease"/>
            <person name="Wu L."/>
            <person name="Ma J."/>
        </authorList>
    </citation>
    <scope>NUCLEOTIDE SEQUENCE [LARGE SCALE GENOMIC DNA]</scope>
    <source>
        <strain evidence="3 4">CGMCC 1.10594</strain>
    </source>
</reference>
<protein>
    <submittedName>
        <fullName evidence="3">DUF1611 domain-containing protein</fullName>
    </submittedName>
</protein>
<feature type="domain" description="D-glutamate N-acetyltransferase-like N-terminal" evidence="2">
    <location>
        <begin position="49"/>
        <end position="145"/>
    </location>
</feature>
<organism evidence="3 4">
    <name type="scientific">Haloplanus ruber</name>
    <dbReference type="NCBI Taxonomy" id="869892"/>
    <lineage>
        <taxon>Archaea</taxon>
        <taxon>Methanobacteriati</taxon>
        <taxon>Methanobacteriota</taxon>
        <taxon>Stenosarchaea group</taxon>
        <taxon>Halobacteria</taxon>
        <taxon>Halobacteriales</taxon>
        <taxon>Haloferacaceae</taxon>
        <taxon>Haloplanus</taxon>
    </lineage>
</organism>
<dbReference type="PIRSF" id="PIRSF026760">
    <property type="entry name" value="UCP026760"/>
    <property type="match status" value="1"/>
</dbReference>
<dbReference type="InterPro" id="IPR035402">
    <property type="entry name" value="DgcN-like_N"/>
</dbReference>
<comment type="caution">
    <text evidence="3">The sequence shown here is derived from an EMBL/GenBank/DDBJ whole genome shotgun (WGS) entry which is preliminary data.</text>
</comment>
<dbReference type="InterPro" id="IPR035086">
    <property type="entry name" value="DgcN-like_C"/>
</dbReference>
<sequence>MDLRDHFETPVPVAVLAEGEFGTTEGKTANGIVTSSEVFDTCVVVDSQRAGRHPTDVLESRDAPEVPIVASVAAALAEAPEIEALVIGVAPAGGSLPESWVDDIEAAIRAGCDVVSGLHVFLTEDKHWTDLAEKHGTRLIDVRKPPGEDALRVGDGSVDDVSTDVVLTLGTDCAVGKRTTTYELYRAARDAGYDAGWVATGQTGIMIGAHQGAVIDRVPADFTAGVVEDMVAAVGETHDVVFVEGQASLTHRAYAGVTLSVLHGSWPDAVVIADEPGRRTRTHFEDFEVAGVETEVRLVEELSDAEVAAVSTWGDSETEASRHDLPVANVYEEGGPRKLLSAVSEALAAPSTTGEATGSGA</sequence>
<evidence type="ECO:0000313" key="4">
    <source>
        <dbReference type="Proteomes" id="UP001597075"/>
    </source>
</evidence>
<dbReference type="PANTHER" id="PTHR40690:SF1">
    <property type="entry name" value="DUF1611 DOMAIN-CONTAINING PROTEIN"/>
    <property type="match status" value="1"/>
</dbReference>
<dbReference type="Gene3D" id="3.40.50.720">
    <property type="entry name" value="NAD(P)-binding Rossmann-like Domain"/>
    <property type="match status" value="1"/>
</dbReference>
<dbReference type="EMBL" id="JBHUDL010000002">
    <property type="protein sequence ID" value="MFD1632134.1"/>
    <property type="molecule type" value="Genomic_DNA"/>
</dbReference>
<evidence type="ECO:0000313" key="3">
    <source>
        <dbReference type="EMBL" id="MFD1632134.1"/>
    </source>
</evidence>